<dbReference type="Proteomes" id="UP000054773">
    <property type="component" value="Unassembled WGS sequence"/>
</dbReference>
<dbReference type="InterPro" id="IPR037185">
    <property type="entry name" value="EmrE-like"/>
</dbReference>
<evidence type="ECO:0000256" key="4">
    <source>
        <dbReference type="ARBA" id="ARBA00022989"/>
    </source>
</evidence>
<dbReference type="InterPro" id="IPR000620">
    <property type="entry name" value="EamA_dom"/>
</dbReference>
<dbReference type="OrthoDB" id="5291325at2"/>
<sequence>MPRRFFPFLWLIAAQTMVAVNIVCSKLLLTESPAWFLLLLRFSLAAMLLLPLHWLTPARQHKLRDYFNALPRKQWLLILAKALSAGLLFNCILLWGLQYTNAAAAGIITSALPAIIALLAFIFLKEAITRQKIASIALACLGLLCLASHALTASRHSLWGDALILLALLPEATYYLLCQWQAVQLPVFLLSALMNGINACLLLPVLFISQPELPWHPLTALLILLLGLSSGLFYVFWYFGSRRVDATLASLSTATMPIATALIAWAALGERLSLLQLTGMGLVIFSIFMYARQCKLKN</sequence>
<feature type="transmembrane region" description="Helical" evidence="6">
    <location>
        <begin position="34"/>
        <end position="55"/>
    </location>
</feature>
<keyword evidence="3 6" id="KW-0812">Transmembrane</keyword>
<accession>A0A0W0TUQ7</accession>
<feature type="transmembrane region" description="Helical" evidence="6">
    <location>
        <begin position="158"/>
        <end position="178"/>
    </location>
</feature>
<dbReference type="Pfam" id="PF00892">
    <property type="entry name" value="EamA"/>
    <property type="match status" value="2"/>
</dbReference>
<dbReference type="GO" id="GO:0005886">
    <property type="term" value="C:plasma membrane"/>
    <property type="evidence" value="ECO:0007669"/>
    <property type="project" value="UniProtKB-SubCell"/>
</dbReference>
<proteinExistence type="predicted"/>
<evidence type="ECO:0000256" key="1">
    <source>
        <dbReference type="ARBA" id="ARBA00004651"/>
    </source>
</evidence>
<dbReference type="AlphaFoldDB" id="A0A0W0TUQ7"/>
<evidence type="ECO:0000256" key="3">
    <source>
        <dbReference type="ARBA" id="ARBA00022692"/>
    </source>
</evidence>
<gene>
    <name evidence="8" type="ORF">Lery_0327</name>
</gene>
<evidence type="ECO:0000313" key="8">
    <source>
        <dbReference type="EMBL" id="KTC99426.1"/>
    </source>
</evidence>
<comment type="caution">
    <text evidence="8">The sequence shown here is derived from an EMBL/GenBank/DDBJ whole genome shotgun (WGS) entry which is preliminary data.</text>
</comment>
<feature type="transmembrane region" description="Helical" evidence="6">
    <location>
        <begin position="220"/>
        <end position="239"/>
    </location>
</feature>
<feature type="transmembrane region" description="Helical" evidence="6">
    <location>
        <begin position="103"/>
        <end position="124"/>
    </location>
</feature>
<keyword evidence="9" id="KW-1185">Reference proteome</keyword>
<evidence type="ECO:0000256" key="5">
    <source>
        <dbReference type="ARBA" id="ARBA00023136"/>
    </source>
</evidence>
<organism evidence="8 9">
    <name type="scientific">Legionella erythra</name>
    <dbReference type="NCBI Taxonomy" id="448"/>
    <lineage>
        <taxon>Bacteria</taxon>
        <taxon>Pseudomonadati</taxon>
        <taxon>Pseudomonadota</taxon>
        <taxon>Gammaproteobacteria</taxon>
        <taxon>Legionellales</taxon>
        <taxon>Legionellaceae</taxon>
        <taxon>Legionella</taxon>
    </lineage>
</organism>
<dbReference type="PANTHER" id="PTHR32322:SF18">
    <property type="entry name" value="S-ADENOSYLMETHIONINE_S-ADENOSYLHOMOCYSTEINE TRANSPORTER"/>
    <property type="match status" value="1"/>
</dbReference>
<feature type="domain" description="EamA" evidence="7">
    <location>
        <begin position="8"/>
        <end position="146"/>
    </location>
</feature>
<dbReference type="SUPFAM" id="SSF103481">
    <property type="entry name" value="Multidrug resistance efflux transporter EmrE"/>
    <property type="match status" value="2"/>
</dbReference>
<dbReference type="RefSeq" id="WP_058525507.1">
    <property type="nucleotide sequence ID" value="NZ_CAAAHY010000001.1"/>
</dbReference>
<keyword evidence="2" id="KW-1003">Cell membrane</keyword>
<dbReference type="EMBL" id="LNYA01000003">
    <property type="protein sequence ID" value="KTC99426.1"/>
    <property type="molecule type" value="Genomic_DNA"/>
</dbReference>
<evidence type="ECO:0000256" key="6">
    <source>
        <dbReference type="SAM" id="Phobius"/>
    </source>
</evidence>
<keyword evidence="4 6" id="KW-1133">Transmembrane helix</keyword>
<evidence type="ECO:0000313" key="9">
    <source>
        <dbReference type="Proteomes" id="UP000054773"/>
    </source>
</evidence>
<name>A0A0W0TUQ7_LEGER</name>
<feature type="transmembrane region" description="Helical" evidence="6">
    <location>
        <begin position="246"/>
        <end position="268"/>
    </location>
</feature>
<feature type="domain" description="EamA" evidence="7">
    <location>
        <begin position="158"/>
        <end position="290"/>
    </location>
</feature>
<feature type="transmembrane region" description="Helical" evidence="6">
    <location>
        <begin position="274"/>
        <end position="291"/>
    </location>
</feature>
<comment type="subcellular location">
    <subcellularLocation>
        <location evidence="1">Cell membrane</location>
        <topology evidence="1">Multi-pass membrane protein</topology>
    </subcellularLocation>
</comment>
<feature type="transmembrane region" description="Helical" evidence="6">
    <location>
        <begin position="133"/>
        <end position="152"/>
    </location>
</feature>
<dbReference type="PANTHER" id="PTHR32322">
    <property type="entry name" value="INNER MEMBRANE TRANSPORTER"/>
    <property type="match status" value="1"/>
</dbReference>
<evidence type="ECO:0000259" key="7">
    <source>
        <dbReference type="Pfam" id="PF00892"/>
    </source>
</evidence>
<evidence type="ECO:0000256" key="2">
    <source>
        <dbReference type="ARBA" id="ARBA00022475"/>
    </source>
</evidence>
<dbReference type="PATRIC" id="fig|448.7.peg.343"/>
<dbReference type="STRING" id="448.Lery_0327"/>
<reference evidence="8 9" key="1">
    <citation type="submission" date="2015-11" db="EMBL/GenBank/DDBJ databases">
        <title>Genomic analysis of 38 Legionella species identifies large and diverse effector repertoires.</title>
        <authorList>
            <person name="Burstein D."/>
            <person name="Amaro F."/>
            <person name="Zusman T."/>
            <person name="Lifshitz Z."/>
            <person name="Cohen O."/>
            <person name="Gilbert J.A."/>
            <person name="Pupko T."/>
            <person name="Shuman H.A."/>
            <person name="Segal G."/>
        </authorList>
    </citation>
    <scope>NUCLEOTIDE SEQUENCE [LARGE SCALE GENOMIC DNA]</scope>
    <source>
        <strain evidence="8 9">SE-32A-C8</strain>
    </source>
</reference>
<feature type="transmembrane region" description="Helical" evidence="6">
    <location>
        <begin position="185"/>
        <end position="208"/>
    </location>
</feature>
<protein>
    <submittedName>
        <fullName evidence="8">Transmembrane protein</fullName>
    </submittedName>
</protein>
<dbReference type="InterPro" id="IPR050638">
    <property type="entry name" value="AA-Vitamin_Transporters"/>
</dbReference>
<feature type="transmembrane region" description="Helical" evidence="6">
    <location>
        <begin position="75"/>
        <end position="97"/>
    </location>
</feature>
<keyword evidence="5 6" id="KW-0472">Membrane</keyword>